<feature type="compositionally biased region" description="Low complexity" evidence="1">
    <location>
        <begin position="150"/>
        <end position="159"/>
    </location>
</feature>
<feature type="domain" description="MBD" evidence="2">
    <location>
        <begin position="188"/>
        <end position="259"/>
    </location>
</feature>
<feature type="region of interest" description="Disordered" evidence="1">
    <location>
        <begin position="274"/>
        <end position="389"/>
    </location>
</feature>
<accession>A0ABQ7Q6B2</accession>
<dbReference type="InterPro" id="IPR001810">
    <property type="entry name" value="F-box_dom"/>
</dbReference>
<sequence length="659" mass="71619">MSEEMAVTDTASGEEAKLNGDEAAAASATGATEASVEPTTQTPQDPAEGSTSQPTDNPEMKEAEDSEEAGPRKRRASSAFSDDANTDFRGFDKSNLDDSTVEYNRVLERMEAEVSAAAEALVPVRSVVATPTGVTRVSKRLRQDTGTDGSRPSSALSSRSDGEGVSTDLASSAASSPAHRGARRATTEMSSPLLRVPLERGWRRELVYRAALDSHSRRNADIYYYMPSGKKLRSTREIAENLSGTGLTLENFSFFKEPLGVDDPEKEIIRDAKMIRKSEVAPPPAPAPVEGKRTPKPKPPKGASPEPPSVKSPPAKIRVKSMGARLSSGGATTPTTQKPPPKKQEKPAPSSADNNNTTWKKPSSDAKTKAKVSNGAPAAAPRRRTRAKADDTDHFTDFYNLSKEKNYNIVTQIFQYLGMRDLAACARVCRLWRSLAHAPPLWRHVRMKNSHVSDWAGLCANLQRHGTTRLDLRKMLLPQNDEAFWQAFATHIPTVTTIERIELCRCPASAVEAVCKLRSLRSLSALAVRDARLDPWPLADLAQLHELRCVLIIISTTGAVEAPRPLAAGRPGAAARAQVKEHDWLVSDARPQSTRQAEPSAAPVTHIYQGARHMVVRDRRFPQTTRLSRTGRVHIRCSIRRGAPGAHEADAAAAGARDS</sequence>
<dbReference type="InterPro" id="IPR052283">
    <property type="entry name" value="GenomicStab_NeuMorph_Reg"/>
</dbReference>
<feature type="region of interest" description="Disordered" evidence="1">
    <location>
        <begin position="1"/>
        <end position="98"/>
    </location>
</feature>
<protein>
    <recommendedName>
        <fullName evidence="2">MBD domain-containing protein</fullName>
    </recommendedName>
</protein>
<dbReference type="PROSITE" id="PS50982">
    <property type="entry name" value="MBD"/>
    <property type="match status" value="1"/>
</dbReference>
<dbReference type="Gene3D" id="3.30.890.10">
    <property type="entry name" value="Methyl-cpg-binding Protein 2, Chain A"/>
    <property type="match status" value="1"/>
</dbReference>
<feature type="compositionally biased region" description="Low complexity" evidence="1">
    <location>
        <begin position="22"/>
        <end position="35"/>
    </location>
</feature>
<dbReference type="SUPFAM" id="SSF54171">
    <property type="entry name" value="DNA-binding domain"/>
    <property type="match status" value="1"/>
</dbReference>
<feature type="compositionally biased region" description="Polar residues" evidence="1">
    <location>
        <begin position="37"/>
        <end position="56"/>
    </location>
</feature>
<name>A0ABQ7Q6B2_PLUXY</name>
<dbReference type="InterPro" id="IPR036047">
    <property type="entry name" value="F-box-like_dom_sf"/>
</dbReference>
<feature type="compositionally biased region" description="Polar residues" evidence="1">
    <location>
        <begin position="351"/>
        <end position="361"/>
    </location>
</feature>
<gene>
    <name evidence="3" type="ORF">JYU34_015009</name>
</gene>
<dbReference type="InterPro" id="IPR001739">
    <property type="entry name" value="Methyl_CpG_DNA-bd"/>
</dbReference>
<organism evidence="3 4">
    <name type="scientific">Plutella xylostella</name>
    <name type="common">Diamondback moth</name>
    <name type="synonym">Plutella maculipennis</name>
    <dbReference type="NCBI Taxonomy" id="51655"/>
    <lineage>
        <taxon>Eukaryota</taxon>
        <taxon>Metazoa</taxon>
        <taxon>Ecdysozoa</taxon>
        <taxon>Arthropoda</taxon>
        <taxon>Hexapoda</taxon>
        <taxon>Insecta</taxon>
        <taxon>Pterygota</taxon>
        <taxon>Neoptera</taxon>
        <taxon>Endopterygota</taxon>
        <taxon>Lepidoptera</taxon>
        <taxon>Glossata</taxon>
        <taxon>Ditrysia</taxon>
        <taxon>Yponomeutoidea</taxon>
        <taxon>Plutellidae</taxon>
        <taxon>Plutella</taxon>
    </lineage>
</organism>
<dbReference type="Pfam" id="PF12937">
    <property type="entry name" value="F-box-like"/>
    <property type="match status" value="1"/>
</dbReference>
<dbReference type="Gene3D" id="3.80.10.10">
    <property type="entry name" value="Ribonuclease Inhibitor"/>
    <property type="match status" value="1"/>
</dbReference>
<dbReference type="PANTHER" id="PTHR15739:SF5">
    <property type="entry name" value="LD23158P"/>
    <property type="match status" value="1"/>
</dbReference>
<dbReference type="EMBL" id="JAHIBW010000020">
    <property type="protein sequence ID" value="KAG7300684.1"/>
    <property type="molecule type" value="Genomic_DNA"/>
</dbReference>
<keyword evidence="4" id="KW-1185">Reference proteome</keyword>
<feature type="compositionally biased region" description="Pro residues" evidence="1">
    <location>
        <begin position="300"/>
        <end position="311"/>
    </location>
</feature>
<evidence type="ECO:0000313" key="3">
    <source>
        <dbReference type="EMBL" id="KAG7300684.1"/>
    </source>
</evidence>
<comment type="caution">
    <text evidence="3">The sequence shown here is derived from an EMBL/GenBank/DDBJ whole genome shotgun (WGS) entry which is preliminary data.</text>
</comment>
<evidence type="ECO:0000313" key="4">
    <source>
        <dbReference type="Proteomes" id="UP000823941"/>
    </source>
</evidence>
<dbReference type="Proteomes" id="UP000823941">
    <property type="component" value="Chromosome 20"/>
</dbReference>
<dbReference type="Pfam" id="PF01429">
    <property type="entry name" value="MBD"/>
    <property type="match status" value="1"/>
</dbReference>
<dbReference type="SMART" id="SM00256">
    <property type="entry name" value="FBOX"/>
    <property type="match status" value="1"/>
</dbReference>
<proteinExistence type="predicted"/>
<feature type="region of interest" description="Disordered" evidence="1">
    <location>
        <begin position="135"/>
        <end position="188"/>
    </location>
</feature>
<dbReference type="SUPFAM" id="SSF81383">
    <property type="entry name" value="F-box domain"/>
    <property type="match status" value="1"/>
</dbReference>
<evidence type="ECO:0000256" key="1">
    <source>
        <dbReference type="SAM" id="MobiDB-lite"/>
    </source>
</evidence>
<dbReference type="PANTHER" id="PTHR15739">
    <property type="entry name" value="ZINC FINGER PROTEIN"/>
    <property type="match status" value="1"/>
</dbReference>
<dbReference type="InterPro" id="IPR032675">
    <property type="entry name" value="LRR_dom_sf"/>
</dbReference>
<dbReference type="CDD" id="cd00122">
    <property type="entry name" value="MBD"/>
    <property type="match status" value="1"/>
</dbReference>
<dbReference type="InterPro" id="IPR016177">
    <property type="entry name" value="DNA-bd_dom_sf"/>
</dbReference>
<evidence type="ECO:0000259" key="2">
    <source>
        <dbReference type="PROSITE" id="PS50982"/>
    </source>
</evidence>
<dbReference type="SMART" id="SM00391">
    <property type="entry name" value="MBD"/>
    <property type="match status" value="1"/>
</dbReference>
<reference evidence="3 4" key="1">
    <citation type="submission" date="2021-06" db="EMBL/GenBank/DDBJ databases">
        <title>A haploid diamondback moth (Plutella xylostella L.) genome assembly resolves 31 chromosomes and identifies a diamide resistance mutation.</title>
        <authorList>
            <person name="Ward C.M."/>
            <person name="Perry K.D."/>
            <person name="Baker G."/>
            <person name="Powis K."/>
            <person name="Heckel D.G."/>
            <person name="Baxter S.W."/>
        </authorList>
    </citation>
    <scope>NUCLEOTIDE SEQUENCE [LARGE SCALE GENOMIC DNA]</scope>
    <source>
        <strain evidence="3 4">LV</strain>
        <tissue evidence="3">Single pupa</tissue>
    </source>
</reference>